<comment type="caution">
    <text evidence="1">The sequence shown here is derived from an EMBL/GenBank/DDBJ whole genome shotgun (WGS) entry which is preliminary data.</text>
</comment>
<gene>
    <name evidence="1" type="ORF">UR88_C0002G0001</name>
</gene>
<evidence type="ECO:0000313" key="2">
    <source>
        <dbReference type="Proteomes" id="UP000186383"/>
    </source>
</evidence>
<organism evidence="1 2">
    <name type="scientific">Candidatus Nomurabacteria bacterium GW2011_GWA1_35_8</name>
    <dbReference type="NCBI Taxonomy" id="1618727"/>
    <lineage>
        <taxon>Bacteria</taxon>
        <taxon>Candidatus Nomuraibacteriota</taxon>
    </lineage>
</organism>
<protein>
    <submittedName>
        <fullName evidence="1">Uncharacterized protein</fullName>
    </submittedName>
</protein>
<name>A0A0G0CY24_9BACT</name>
<dbReference type="Proteomes" id="UP000186383">
    <property type="component" value="Unassembled WGS sequence"/>
</dbReference>
<reference evidence="1 2" key="1">
    <citation type="journal article" date="2015" name="Nature">
        <title>rRNA introns, odd ribosomes, and small enigmatic genomes across a large radiation of phyla.</title>
        <authorList>
            <person name="Brown C.T."/>
            <person name="Hug L.A."/>
            <person name="Thomas B.C."/>
            <person name="Sharon I."/>
            <person name="Castelle C.J."/>
            <person name="Singh A."/>
            <person name="Wilkins M.J."/>
            <person name="Williams K.H."/>
            <person name="Banfield J.F."/>
        </authorList>
    </citation>
    <scope>NUCLEOTIDE SEQUENCE [LARGE SCALE GENOMIC DNA]</scope>
</reference>
<proteinExistence type="predicted"/>
<dbReference type="AlphaFoldDB" id="A0A0G0CY24"/>
<evidence type="ECO:0000313" key="1">
    <source>
        <dbReference type="EMBL" id="KKP85968.1"/>
    </source>
</evidence>
<dbReference type="EMBL" id="LBQW01000002">
    <property type="protein sequence ID" value="KKP85968.1"/>
    <property type="molecule type" value="Genomic_DNA"/>
</dbReference>
<accession>A0A0G0CY24</accession>
<sequence length="166" mass="18671">MTEKLKQIIKEEVVKLPKETRDAISAFNWGTVSEEIGKKYLLTESEVNDLQVETGLVLIGLVDGDEYALNIESNIGISKEGAEKIAEEINQKIFNPISKTISKKVEENLKTKNTNWKQTLNFIVSGGDYSAFLKKDEPRNTTEEISKTNMLGNNSKITDIKTKFTI</sequence>